<evidence type="ECO:0000313" key="4">
    <source>
        <dbReference type="EMBL" id="KAI0299411.1"/>
    </source>
</evidence>
<sequence>MAASESQIDPLAVYAAYSFSNDQSYQAGLSTLCSGGAINDLSDEAKEDFLRRSRVFYFNQSHGCNISEFDAKEVEVSFSAERARAHSATEATTQNLSSSSADLETPRSLTFGELQTLIEQGKTDEIPNNKLIPDALNDAPPSQSSTPQRKKPWEVPKVQEVE</sequence>
<feature type="domain" description="Peroxisomal membrane protein PEX14-like KPWE" evidence="2">
    <location>
        <begin position="106"/>
        <end position="154"/>
    </location>
</feature>
<dbReference type="PANTHER" id="PTHR36855">
    <property type="entry name" value="CHROMOSOME 10, WHOLE GENOME SHOTGUN SEQUENCE"/>
    <property type="match status" value="1"/>
</dbReference>
<feature type="region of interest" description="Disordered" evidence="1">
    <location>
        <begin position="119"/>
        <end position="162"/>
    </location>
</feature>
<proteinExistence type="predicted"/>
<evidence type="ECO:0000259" key="3">
    <source>
        <dbReference type="Pfam" id="PF25871"/>
    </source>
</evidence>
<feature type="domain" description="PEX14-like helix-turn-helix" evidence="3">
    <location>
        <begin position="14"/>
        <end position="67"/>
    </location>
</feature>
<evidence type="ECO:0000313" key="5">
    <source>
        <dbReference type="Proteomes" id="UP001203297"/>
    </source>
</evidence>
<dbReference type="Pfam" id="PF17733">
    <property type="entry name" value="KPWE_dom"/>
    <property type="match status" value="1"/>
</dbReference>
<dbReference type="AlphaFoldDB" id="A0AAD4M4Q0"/>
<dbReference type="EMBL" id="WTXG01000023">
    <property type="protein sequence ID" value="KAI0299411.1"/>
    <property type="molecule type" value="Genomic_DNA"/>
</dbReference>
<accession>A0AAD4M4Q0</accession>
<reference evidence="4" key="1">
    <citation type="journal article" date="2022" name="New Phytol.">
        <title>Evolutionary transition to the ectomycorrhizal habit in the genomes of a hyperdiverse lineage of mushroom-forming fungi.</title>
        <authorList>
            <person name="Looney B."/>
            <person name="Miyauchi S."/>
            <person name="Morin E."/>
            <person name="Drula E."/>
            <person name="Courty P.E."/>
            <person name="Kohler A."/>
            <person name="Kuo A."/>
            <person name="LaButti K."/>
            <person name="Pangilinan J."/>
            <person name="Lipzen A."/>
            <person name="Riley R."/>
            <person name="Andreopoulos W."/>
            <person name="He G."/>
            <person name="Johnson J."/>
            <person name="Nolan M."/>
            <person name="Tritt A."/>
            <person name="Barry K.W."/>
            <person name="Grigoriev I.V."/>
            <person name="Nagy L.G."/>
            <person name="Hibbett D."/>
            <person name="Henrissat B."/>
            <person name="Matheny P.B."/>
            <person name="Labbe J."/>
            <person name="Martin F.M."/>
        </authorList>
    </citation>
    <scope>NUCLEOTIDE SEQUENCE</scope>
    <source>
        <strain evidence="4">BPL690</strain>
    </source>
</reference>
<dbReference type="Pfam" id="PF25871">
    <property type="entry name" value="HTH_76"/>
    <property type="match status" value="1"/>
</dbReference>
<evidence type="ECO:0000256" key="1">
    <source>
        <dbReference type="SAM" id="MobiDB-lite"/>
    </source>
</evidence>
<feature type="compositionally biased region" description="Basic and acidic residues" evidence="1">
    <location>
        <begin position="151"/>
        <end position="162"/>
    </location>
</feature>
<organism evidence="4 5">
    <name type="scientific">Multifurca ochricompacta</name>
    <dbReference type="NCBI Taxonomy" id="376703"/>
    <lineage>
        <taxon>Eukaryota</taxon>
        <taxon>Fungi</taxon>
        <taxon>Dikarya</taxon>
        <taxon>Basidiomycota</taxon>
        <taxon>Agaricomycotina</taxon>
        <taxon>Agaricomycetes</taxon>
        <taxon>Russulales</taxon>
        <taxon>Russulaceae</taxon>
        <taxon>Multifurca</taxon>
    </lineage>
</organism>
<evidence type="ECO:0000259" key="2">
    <source>
        <dbReference type="Pfam" id="PF17733"/>
    </source>
</evidence>
<dbReference type="InterPro" id="IPR040554">
    <property type="entry name" value="KPWE_PEX14_dom"/>
</dbReference>
<dbReference type="PANTHER" id="PTHR36855:SF1">
    <property type="entry name" value="PEROXISOME MEMBRANE ANCHOR PROTEIN PEX14P N-TERMINAL DOMAIN-CONTAINING PROTEIN"/>
    <property type="match status" value="1"/>
</dbReference>
<dbReference type="Proteomes" id="UP001203297">
    <property type="component" value="Unassembled WGS sequence"/>
</dbReference>
<name>A0AAD4M4Q0_9AGAM</name>
<comment type="caution">
    <text evidence="4">The sequence shown here is derived from an EMBL/GenBank/DDBJ whole genome shotgun (WGS) entry which is preliminary data.</text>
</comment>
<keyword evidence="5" id="KW-1185">Reference proteome</keyword>
<dbReference type="InterPro" id="IPR058841">
    <property type="entry name" value="HTH_76"/>
</dbReference>
<protein>
    <submittedName>
        <fullName evidence="4">Uncharacterized protein</fullName>
    </submittedName>
</protein>
<gene>
    <name evidence="4" type="ORF">B0F90DRAFT_1631463</name>
</gene>